<sequence>MEAISYQKYSYNKARCDQIKTKVKHSDSFMSNGLNNIIGSDWKTY</sequence>
<evidence type="ECO:0000313" key="1">
    <source>
        <dbReference type="EMBL" id="VDN48265.1"/>
    </source>
</evidence>
<proteinExistence type="predicted"/>
<accession>A0A3P7NZ96</accession>
<dbReference type="Proteomes" id="UP000279029">
    <property type="component" value="Chromosome"/>
</dbReference>
<reference evidence="1 2" key="1">
    <citation type="submission" date="2018-09" db="EMBL/GenBank/DDBJ databases">
        <authorList>
            <person name="Postec A."/>
        </authorList>
    </citation>
    <scope>NUCLEOTIDE SEQUENCE [LARGE SCALE GENOMIC DNA]</scope>
    <source>
        <strain evidence="1">70B-A</strain>
    </source>
</reference>
<keyword evidence="2" id="KW-1185">Reference proteome</keyword>
<organism evidence="1 2">
    <name type="scientific">Petrocella atlantisensis</name>
    <dbReference type="NCBI Taxonomy" id="2173034"/>
    <lineage>
        <taxon>Bacteria</taxon>
        <taxon>Bacillati</taxon>
        <taxon>Bacillota</taxon>
        <taxon>Clostridia</taxon>
        <taxon>Lachnospirales</taxon>
        <taxon>Vallitaleaceae</taxon>
        <taxon>Petrocella</taxon>
    </lineage>
</organism>
<protein>
    <submittedName>
        <fullName evidence="1">Uncharacterized protein</fullName>
    </submittedName>
</protein>
<evidence type="ECO:0000313" key="2">
    <source>
        <dbReference type="Proteomes" id="UP000279029"/>
    </source>
</evidence>
<gene>
    <name evidence="1" type="ORF">PATL70BA_2371</name>
</gene>
<name>A0A3P7NZ96_9FIRM</name>
<dbReference type="EMBL" id="LR130778">
    <property type="protein sequence ID" value="VDN48265.1"/>
    <property type="molecule type" value="Genomic_DNA"/>
</dbReference>
<dbReference type="AlphaFoldDB" id="A0A3P7NZ96"/>
<dbReference type="KEGG" id="cbar:PATL70BA_2371"/>